<dbReference type="InterPro" id="IPR050109">
    <property type="entry name" value="HTH-type_TetR-like_transc_reg"/>
</dbReference>
<accession>A0A4S1WV79</accession>
<feature type="domain" description="HTH tetR-type" evidence="3">
    <location>
        <begin position="15"/>
        <end position="75"/>
    </location>
</feature>
<dbReference type="GO" id="GO:0000976">
    <property type="term" value="F:transcription cis-regulatory region binding"/>
    <property type="evidence" value="ECO:0007669"/>
    <property type="project" value="TreeGrafter"/>
</dbReference>
<dbReference type="InterPro" id="IPR036271">
    <property type="entry name" value="Tet_transcr_reg_TetR-rel_C_sf"/>
</dbReference>
<name>A0A4S1WV79_9SPHN</name>
<dbReference type="PANTHER" id="PTHR30055:SF146">
    <property type="entry name" value="HTH-TYPE TRANSCRIPTIONAL DUAL REGULATOR CECR"/>
    <property type="match status" value="1"/>
</dbReference>
<dbReference type="PROSITE" id="PS50977">
    <property type="entry name" value="HTH_TETR_2"/>
    <property type="match status" value="1"/>
</dbReference>
<dbReference type="PRINTS" id="PR00455">
    <property type="entry name" value="HTHTETR"/>
</dbReference>
<keyword evidence="1 2" id="KW-0238">DNA-binding</keyword>
<dbReference type="Pfam" id="PF00440">
    <property type="entry name" value="TetR_N"/>
    <property type="match status" value="1"/>
</dbReference>
<evidence type="ECO:0000259" key="3">
    <source>
        <dbReference type="PROSITE" id="PS50977"/>
    </source>
</evidence>
<dbReference type="InterPro" id="IPR015292">
    <property type="entry name" value="Tscrpt_reg_YbiH_C"/>
</dbReference>
<sequence>MQAYALFVRTNDGANMVSTMLLDTAIDQFGRYGFDGASTREIARASGTAMSSITYHFGGKQGLYLAAAEHIAASIRALQSENVARAVAAGRESRTAAIEALATILDGYAQMMLRPETEAWSRFIIREQQFPTEAFDRLFSRVMQPVLDAFIELIARARPDLAPREAVAMAILLFGQAMVLRAGRAAVCRALQVEQIDEETSRLLRARLRANMLCILSEKPQ</sequence>
<dbReference type="AlphaFoldDB" id="A0A4S1WV79"/>
<reference evidence="4 5" key="1">
    <citation type="submission" date="2019-04" db="EMBL/GenBank/DDBJ databases">
        <title>Sphingomonas psychrotolerans sp. nov., isolated from soil in the Tianshan Mountains, Xinjiang, China.</title>
        <authorList>
            <person name="Luo Y."/>
            <person name="Sheng H."/>
        </authorList>
    </citation>
    <scope>NUCLEOTIDE SEQUENCE [LARGE SCALE GENOMIC DNA]</scope>
    <source>
        <strain evidence="4 5">KIS18-15</strain>
    </source>
</reference>
<keyword evidence="5" id="KW-1185">Reference proteome</keyword>
<dbReference type="Gene3D" id="1.10.357.10">
    <property type="entry name" value="Tetracycline Repressor, domain 2"/>
    <property type="match status" value="1"/>
</dbReference>
<organism evidence="4 5">
    <name type="scientific">Sphingomonas naasensis</name>
    <dbReference type="NCBI Taxonomy" id="1344951"/>
    <lineage>
        <taxon>Bacteria</taxon>
        <taxon>Pseudomonadati</taxon>
        <taxon>Pseudomonadota</taxon>
        <taxon>Alphaproteobacteria</taxon>
        <taxon>Sphingomonadales</taxon>
        <taxon>Sphingomonadaceae</taxon>
        <taxon>Sphingomonas</taxon>
    </lineage>
</organism>
<proteinExistence type="predicted"/>
<evidence type="ECO:0000256" key="2">
    <source>
        <dbReference type="PROSITE-ProRule" id="PRU00335"/>
    </source>
</evidence>
<evidence type="ECO:0000256" key="1">
    <source>
        <dbReference type="ARBA" id="ARBA00023125"/>
    </source>
</evidence>
<gene>
    <name evidence="4" type="ORF">E5A74_03850</name>
</gene>
<dbReference type="PANTHER" id="PTHR30055">
    <property type="entry name" value="HTH-TYPE TRANSCRIPTIONAL REGULATOR RUTR"/>
    <property type="match status" value="1"/>
</dbReference>
<feature type="DNA-binding region" description="H-T-H motif" evidence="2">
    <location>
        <begin position="38"/>
        <end position="57"/>
    </location>
</feature>
<comment type="caution">
    <text evidence="4">The sequence shown here is derived from an EMBL/GenBank/DDBJ whole genome shotgun (WGS) entry which is preliminary data.</text>
</comment>
<dbReference type="Pfam" id="PF09209">
    <property type="entry name" value="CecR_C"/>
    <property type="match status" value="1"/>
</dbReference>
<dbReference type="GO" id="GO:0003700">
    <property type="term" value="F:DNA-binding transcription factor activity"/>
    <property type="evidence" value="ECO:0007669"/>
    <property type="project" value="TreeGrafter"/>
</dbReference>
<dbReference type="InterPro" id="IPR009057">
    <property type="entry name" value="Homeodomain-like_sf"/>
</dbReference>
<dbReference type="SUPFAM" id="SSF46689">
    <property type="entry name" value="Homeodomain-like"/>
    <property type="match status" value="1"/>
</dbReference>
<evidence type="ECO:0000313" key="5">
    <source>
        <dbReference type="Proteomes" id="UP000309848"/>
    </source>
</evidence>
<protein>
    <submittedName>
        <fullName evidence="4">DUF1956 domain-containing protein</fullName>
    </submittedName>
</protein>
<dbReference type="SUPFAM" id="SSF48498">
    <property type="entry name" value="Tetracyclin repressor-like, C-terminal domain"/>
    <property type="match status" value="1"/>
</dbReference>
<dbReference type="Gene3D" id="1.10.10.60">
    <property type="entry name" value="Homeodomain-like"/>
    <property type="match status" value="1"/>
</dbReference>
<dbReference type="EMBL" id="SRXU01000001">
    <property type="protein sequence ID" value="TGX46297.1"/>
    <property type="molecule type" value="Genomic_DNA"/>
</dbReference>
<evidence type="ECO:0000313" key="4">
    <source>
        <dbReference type="EMBL" id="TGX46297.1"/>
    </source>
</evidence>
<dbReference type="OrthoDB" id="2356263at2"/>
<dbReference type="InterPro" id="IPR001647">
    <property type="entry name" value="HTH_TetR"/>
</dbReference>
<dbReference type="Proteomes" id="UP000309848">
    <property type="component" value="Unassembled WGS sequence"/>
</dbReference>